<dbReference type="Pfam" id="PF00079">
    <property type="entry name" value="Serpin"/>
    <property type="match status" value="1"/>
</dbReference>
<dbReference type="OrthoDB" id="671595at2759"/>
<accession>A0A8S4BAK8</accession>
<evidence type="ECO:0000313" key="7">
    <source>
        <dbReference type="Proteomes" id="UP000677803"/>
    </source>
</evidence>
<dbReference type="Gene3D" id="3.30.497.10">
    <property type="entry name" value="Antithrombin, subunit I, domain 2"/>
    <property type="match status" value="1"/>
</dbReference>
<dbReference type="FunFam" id="3.30.497.10:FF:000001">
    <property type="entry name" value="Serine protease inhibitor"/>
    <property type="match status" value="1"/>
</dbReference>
<dbReference type="PANTHER" id="PTHR11461">
    <property type="entry name" value="SERINE PROTEASE INHIBITOR, SERPIN"/>
    <property type="match status" value="1"/>
</dbReference>
<comment type="caution">
    <text evidence="6">The sequence shown here is derived from an EMBL/GenBank/DDBJ whole genome shotgun (WGS) entry which is preliminary data.</text>
</comment>
<keyword evidence="2" id="KW-0732">Signal</keyword>
<dbReference type="SUPFAM" id="SSF56574">
    <property type="entry name" value="Serpins"/>
    <property type="match status" value="1"/>
</dbReference>
<dbReference type="Gene3D" id="2.10.310.10">
    <property type="entry name" value="Serpins superfamily"/>
    <property type="match status" value="1"/>
</dbReference>
<organism evidence="6 7">
    <name type="scientific">Menidia menidia</name>
    <name type="common">Atlantic silverside</name>
    <dbReference type="NCBI Taxonomy" id="238744"/>
    <lineage>
        <taxon>Eukaryota</taxon>
        <taxon>Metazoa</taxon>
        <taxon>Chordata</taxon>
        <taxon>Craniata</taxon>
        <taxon>Vertebrata</taxon>
        <taxon>Euteleostomi</taxon>
        <taxon>Actinopterygii</taxon>
        <taxon>Neopterygii</taxon>
        <taxon>Teleostei</taxon>
        <taxon>Neoteleostei</taxon>
        <taxon>Acanthomorphata</taxon>
        <taxon>Ovalentaria</taxon>
        <taxon>Atherinomorphae</taxon>
        <taxon>Atheriniformes</taxon>
        <taxon>Atherinopsidae</taxon>
        <taxon>Menidiinae</taxon>
        <taxon>Menidia</taxon>
    </lineage>
</organism>
<feature type="domain" description="Serpin" evidence="5">
    <location>
        <begin position="46"/>
        <end position="401"/>
    </location>
</feature>
<dbReference type="AlphaFoldDB" id="A0A8S4BAK8"/>
<dbReference type="InterPro" id="IPR036186">
    <property type="entry name" value="Serpin_sf"/>
</dbReference>
<dbReference type="PANTHER" id="PTHR11461:SF363">
    <property type="entry name" value="SERINE (OR CYSTEINE) PROTEINASE INHIBITOR, CLADE A (ALPHA-1 ANTIPROTEINASE, ANTITRYPSIN), MEMBER 1, LIKE PRECURSOR-RELATED"/>
    <property type="match status" value="1"/>
</dbReference>
<dbReference type="FunFam" id="2.30.39.10:FF:000003">
    <property type="entry name" value="alpha-1-antitrypsin isoform X1"/>
    <property type="match status" value="1"/>
</dbReference>
<dbReference type="SMART" id="SM00093">
    <property type="entry name" value="SERPIN"/>
    <property type="match status" value="1"/>
</dbReference>
<comment type="similarity">
    <text evidence="1 4">Belongs to the serpin family.</text>
</comment>
<gene>
    <name evidence="6" type="ORF">MMEN_LOCUS11966</name>
</gene>
<dbReference type="GO" id="GO:0005615">
    <property type="term" value="C:extracellular space"/>
    <property type="evidence" value="ECO:0007669"/>
    <property type="project" value="InterPro"/>
</dbReference>
<dbReference type="GO" id="GO:0004867">
    <property type="term" value="F:serine-type endopeptidase inhibitor activity"/>
    <property type="evidence" value="ECO:0007669"/>
    <property type="project" value="InterPro"/>
</dbReference>
<keyword evidence="7" id="KW-1185">Reference proteome</keyword>
<sequence>MECQTHCTNEDVNALLFVVVWADDHHSEHGQHSNHLLSTPNADFAFALYKALNAKAADGDNIFYSPLGISTALAMLSVAARGETHSQLFTVLGYSSLNQTQVNEAYEHLFRMHGDNQKNMELDVGNALALRSCLNPLETFQNDVRRYYRGEIFKIDFSEPRDAATEINTFIANKTRDKIKDMVQDLDPETAMVLINYVYFKGQWKDPFENELTHKGDFHLNNTTKVKVDMLSRTAVYKTYWDHSRQTRVIILPYKGSTSMMIVLPDEGKMKEVETHIDKNFIRHWQNSVANSFLALDLPKFSISSDFSLDDTLKEMGMTMAFVDSADFSGISDEAKIKISKASHKATLSVTEMGTEASATSFVELIWQTTPLPFTVDRPFLVLILENPSGSILFMGKINNPTAM</sequence>
<evidence type="ECO:0000256" key="3">
    <source>
        <dbReference type="ARBA" id="ARBA00023180"/>
    </source>
</evidence>
<dbReference type="Proteomes" id="UP000677803">
    <property type="component" value="Unassembled WGS sequence"/>
</dbReference>
<protein>
    <submittedName>
        <fullName evidence="6">(Atlantic silverside) hypothetical protein</fullName>
    </submittedName>
</protein>
<evidence type="ECO:0000313" key="6">
    <source>
        <dbReference type="EMBL" id="CAG5928308.1"/>
    </source>
</evidence>
<name>A0A8S4BAK8_9TELE</name>
<dbReference type="InterPro" id="IPR042185">
    <property type="entry name" value="Serpin_sf_2"/>
</dbReference>
<dbReference type="PROSITE" id="PS00284">
    <property type="entry name" value="SERPIN"/>
    <property type="match status" value="1"/>
</dbReference>
<proteinExistence type="inferred from homology"/>
<dbReference type="InterPro" id="IPR000215">
    <property type="entry name" value="Serpin_fam"/>
</dbReference>
<dbReference type="EMBL" id="CAJRST010012224">
    <property type="protein sequence ID" value="CAG5928308.1"/>
    <property type="molecule type" value="Genomic_DNA"/>
</dbReference>
<keyword evidence="3" id="KW-0325">Glycoprotein</keyword>
<dbReference type="InterPro" id="IPR023795">
    <property type="entry name" value="Serpin_CS"/>
</dbReference>
<dbReference type="InterPro" id="IPR023796">
    <property type="entry name" value="Serpin_dom"/>
</dbReference>
<evidence type="ECO:0000256" key="2">
    <source>
        <dbReference type="ARBA" id="ARBA00022729"/>
    </source>
</evidence>
<dbReference type="Gene3D" id="2.30.39.10">
    <property type="entry name" value="Alpha-1-antitrypsin, domain 1"/>
    <property type="match status" value="1"/>
</dbReference>
<dbReference type="InterPro" id="IPR042178">
    <property type="entry name" value="Serpin_sf_1"/>
</dbReference>
<evidence type="ECO:0000256" key="1">
    <source>
        <dbReference type="ARBA" id="ARBA00009500"/>
    </source>
</evidence>
<evidence type="ECO:0000256" key="4">
    <source>
        <dbReference type="RuleBase" id="RU000411"/>
    </source>
</evidence>
<evidence type="ECO:0000259" key="5">
    <source>
        <dbReference type="SMART" id="SM00093"/>
    </source>
</evidence>
<reference evidence="6" key="1">
    <citation type="submission" date="2021-05" db="EMBL/GenBank/DDBJ databases">
        <authorList>
            <person name="Tigano A."/>
        </authorList>
    </citation>
    <scope>NUCLEOTIDE SEQUENCE</scope>
</reference>
<dbReference type="FunFam" id="2.10.310.10:FF:000001">
    <property type="entry name" value="Serpin family A member 1"/>
    <property type="match status" value="1"/>
</dbReference>